<keyword evidence="1" id="KW-0732">Signal</keyword>
<dbReference type="InterPro" id="IPR013783">
    <property type="entry name" value="Ig-like_fold"/>
</dbReference>
<feature type="domain" description="IPT/TIG" evidence="3">
    <location>
        <begin position="123"/>
        <end position="199"/>
    </location>
</feature>
<dbReference type="InterPro" id="IPR014756">
    <property type="entry name" value="Ig_E-set"/>
</dbReference>
<reference evidence="4 5" key="1">
    <citation type="submission" date="2021-05" db="EMBL/GenBank/DDBJ databases">
        <title>A Polyphasic approach of four new species of the genus Ohtaekwangia: Ohtaekwangia histidinii sp. nov., Ohtaekwangia cretensis sp. nov., Ohtaekwangia indiensis sp. nov., Ohtaekwangia reichenbachii sp. nov. from diverse environment.</title>
        <authorList>
            <person name="Octaviana S."/>
        </authorList>
    </citation>
    <scope>NUCLEOTIDE SEQUENCE [LARGE SCALE GENOMIC DNA]</scope>
    <source>
        <strain evidence="4 5">PWU5</strain>
    </source>
</reference>
<dbReference type="SUPFAM" id="SSF81296">
    <property type="entry name" value="E set domains"/>
    <property type="match status" value="6"/>
</dbReference>
<protein>
    <submittedName>
        <fullName evidence="4">IPT/TIG domain-containing protein</fullName>
    </submittedName>
</protein>
<name>A0AAP2DVP7_9BACT</name>
<proteinExistence type="predicted"/>
<evidence type="ECO:0000313" key="4">
    <source>
        <dbReference type="EMBL" id="MBT1708470.1"/>
    </source>
</evidence>
<dbReference type="SUPFAM" id="SSF63825">
    <property type="entry name" value="YWTD domain"/>
    <property type="match status" value="1"/>
</dbReference>
<dbReference type="CDD" id="cd00603">
    <property type="entry name" value="IPT_PCSR"/>
    <property type="match status" value="2"/>
</dbReference>
<accession>A0AAP2DVP7</accession>
<dbReference type="Gene3D" id="2.120.10.30">
    <property type="entry name" value="TolB, C-terminal domain"/>
    <property type="match status" value="1"/>
</dbReference>
<evidence type="ECO:0000259" key="3">
    <source>
        <dbReference type="SMART" id="SM00429"/>
    </source>
</evidence>
<sequence>MFSFLSGPLRSMARLLAMPGIVMLLLVYYSCQEEENLPPLKIFSITPMNVQLGDTIEISGQGFSPGFDYNEITFTGGAVTYSLPGSTTEKILVEVPDGAQSGEMIVDILDVEMATAPSVEVHPPVINEVTPAEAWVGDSLVIRGENFQRNAVRNNVKLGRVEAPTLLSSKTELTVLVPQNAEDGPVSVMGVAGPQFTVKPSVIYGIVPTHGVVGDTIEIRGRGMNAQNVHFAPGIPATIILDGSGARTVRVVVPVGATDGAITIRNNINDKELILTTPQDFLIYPNIAEMTPLSGYAGIAVTLSGHNFSPVAEDNIVRFNGQQAVVTKATTNELLVTVPTGVTTGPVSITVNGRETPGPVFTATSEGTPIVLAMSPRSGSAGSRVQLDGINFGETAAGNTVRFAGNATATIISASATQLVVEVPPQAITGLVTVTKDGKTGVAPTYTINSVALPFLTSVSPASARPGSSITVKGGNFNAVAGLVLSTENNERFTVSAVTATEFVAMVPQNLIPGDYSLFVIQGGRASNTIPFEVAGNPVLQSIDVTEGTPGTIVTITGTELHSREVKNIVRFGTETAVLVNPADANPNTVAVYVPNVEAGVYNITLTTFGVTSNSLSFTVKPSGAPVRNILYTENEAPSRFAVKRRTNDPPSESTLFERTFALQPMYALTLDLAGQKAYFADDVIGGPTAVARANYDQSGYQVLYSGEHGIGQILDLSLDIAHQKVYITDFVNVLYRGDMDGSGPLEMLYDFGSHGILPIGVSYEPEADALYIISGYPEIAPFKVLRGAADGSGLTDLFDESDGLTYPVDVKVDVGSGQLFVLDGYNTIKVGNLDGSGGMTTLATRNREILGISLDTGDDFVYWMEYSNDTKTLASVFRQKYDGSTEAEEVYTNIAQLELTFEPWLGGMRAGLVVEDAGGASARGWKFSSMKANRSSRQPVKRLGPIARPGK</sequence>
<feature type="domain" description="IPT/TIG" evidence="3">
    <location>
        <begin position="453"/>
        <end position="535"/>
    </location>
</feature>
<gene>
    <name evidence="4" type="ORF">KK062_09555</name>
</gene>
<evidence type="ECO:0000256" key="2">
    <source>
        <dbReference type="SAM" id="MobiDB-lite"/>
    </source>
</evidence>
<dbReference type="SMART" id="SM00135">
    <property type="entry name" value="LY"/>
    <property type="match status" value="3"/>
</dbReference>
<dbReference type="PANTHER" id="PTHR46769:SF2">
    <property type="entry name" value="FIBROCYSTIN-L ISOFORM 2 PRECURSOR-RELATED"/>
    <property type="match status" value="1"/>
</dbReference>
<dbReference type="Proteomes" id="UP001319080">
    <property type="component" value="Unassembled WGS sequence"/>
</dbReference>
<evidence type="ECO:0000256" key="1">
    <source>
        <dbReference type="ARBA" id="ARBA00022729"/>
    </source>
</evidence>
<feature type="domain" description="IPT/TIG" evidence="3">
    <location>
        <begin position="368"/>
        <end position="447"/>
    </location>
</feature>
<dbReference type="PANTHER" id="PTHR46769">
    <property type="entry name" value="POLYCYSTIC KIDNEY AND HEPATIC DISEASE 1 (AUTOSOMAL RECESSIVE)-LIKE 1"/>
    <property type="match status" value="1"/>
</dbReference>
<feature type="region of interest" description="Disordered" evidence="2">
    <location>
        <begin position="929"/>
        <end position="952"/>
    </location>
</feature>
<organism evidence="4 5">
    <name type="scientific">Dawidia cretensis</name>
    <dbReference type="NCBI Taxonomy" id="2782350"/>
    <lineage>
        <taxon>Bacteria</taxon>
        <taxon>Pseudomonadati</taxon>
        <taxon>Bacteroidota</taxon>
        <taxon>Cytophagia</taxon>
        <taxon>Cytophagales</taxon>
        <taxon>Chryseotaleaceae</taxon>
        <taxon>Dawidia</taxon>
    </lineage>
</organism>
<evidence type="ECO:0000313" key="5">
    <source>
        <dbReference type="Proteomes" id="UP001319080"/>
    </source>
</evidence>
<dbReference type="CDD" id="cd00102">
    <property type="entry name" value="IPT"/>
    <property type="match status" value="1"/>
</dbReference>
<dbReference type="InterPro" id="IPR000033">
    <property type="entry name" value="LDLR_classB_rpt"/>
</dbReference>
<comment type="caution">
    <text evidence="4">The sequence shown here is derived from an EMBL/GenBank/DDBJ whole genome shotgun (WGS) entry which is preliminary data.</text>
</comment>
<dbReference type="InterPro" id="IPR011042">
    <property type="entry name" value="6-blade_b-propeller_TolB-like"/>
</dbReference>
<keyword evidence="5" id="KW-1185">Reference proteome</keyword>
<dbReference type="Gene3D" id="2.60.40.10">
    <property type="entry name" value="Immunoglobulins"/>
    <property type="match status" value="7"/>
</dbReference>
<dbReference type="SMART" id="SM00429">
    <property type="entry name" value="IPT"/>
    <property type="match status" value="5"/>
</dbReference>
<dbReference type="InterPro" id="IPR002909">
    <property type="entry name" value="IPT_dom"/>
</dbReference>
<dbReference type="EMBL" id="JAHESE010000006">
    <property type="protein sequence ID" value="MBT1708470.1"/>
    <property type="molecule type" value="Genomic_DNA"/>
</dbReference>
<feature type="domain" description="IPT/TIG" evidence="3">
    <location>
        <begin position="284"/>
        <end position="364"/>
    </location>
</feature>
<dbReference type="InterPro" id="IPR052387">
    <property type="entry name" value="Fibrocystin"/>
</dbReference>
<dbReference type="Pfam" id="PF01833">
    <property type="entry name" value="TIG"/>
    <property type="match status" value="5"/>
</dbReference>
<feature type="domain" description="IPT/TIG" evidence="3">
    <location>
        <begin position="537"/>
        <end position="621"/>
    </location>
</feature>
<dbReference type="AlphaFoldDB" id="A0AAP2DVP7"/>